<dbReference type="GO" id="GO:0005840">
    <property type="term" value="C:ribosome"/>
    <property type="evidence" value="ECO:0007669"/>
    <property type="project" value="UniProtKB-KW"/>
</dbReference>
<evidence type="ECO:0000256" key="5">
    <source>
        <dbReference type="ARBA" id="ARBA00041214"/>
    </source>
</evidence>
<dbReference type="GO" id="GO:0002181">
    <property type="term" value="P:cytoplasmic translation"/>
    <property type="evidence" value="ECO:0007669"/>
    <property type="project" value="TreeGrafter"/>
</dbReference>
<sequence length="212" mass="24540">MPHLLKPRKKKGGTPAKKATLKFTVDCQQPAEDTIIEPKDFEKFLANKIKVDGKTGNLGEKVSIHREKAKVHVTAEAPFSKRYLKYLGKKYLKSQQLRDFLRIVAPSKASYEMRYFNINDDKAEEDFEKFLTSKIKVDGKTGNLGEKVSIHREKSKVHVTAEAPFSKRYLKYLGKKYLKSQQLRDFLRIVAPSKTSYEMRYFNINDDKGEED</sequence>
<dbReference type="GO" id="GO:0003723">
    <property type="term" value="F:RNA binding"/>
    <property type="evidence" value="ECO:0007669"/>
    <property type="project" value="TreeGrafter"/>
</dbReference>
<evidence type="ECO:0000313" key="6">
    <source>
        <dbReference type="EMBL" id="CAE7614675.1"/>
    </source>
</evidence>
<keyword evidence="7" id="KW-1185">Reference proteome</keyword>
<evidence type="ECO:0000256" key="1">
    <source>
        <dbReference type="ARBA" id="ARBA00007817"/>
    </source>
</evidence>
<comment type="similarity">
    <text evidence="1">Belongs to the eukaryotic ribosomal protein eL22 family.</text>
</comment>
<comment type="caution">
    <text evidence="6">The sequence shown here is derived from an EMBL/GenBank/DDBJ whole genome shotgun (WGS) entry which is preliminary data.</text>
</comment>
<dbReference type="GO" id="GO:0005737">
    <property type="term" value="C:cytoplasm"/>
    <property type="evidence" value="ECO:0007669"/>
    <property type="project" value="UniProtKB-ARBA"/>
</dbReference>
<name>A0A812VE53_9DINO</name>
<dbReference type="InterPro" id="IPR002671">
    <property type="entry name" value="Ribosomal_eL22"/>
</dbReference>
<proteinExistence type="inferred from homology"/>
<dbReference type="PANTHER" id="PTHR10064">
    <property type="entry name" value="60S RIBOSOMAL PROTEIN L22"/>
    <property type="match status" value="1"/>
</dbReference>
<dbReference type="PANTHER" id="PTHR10064:SF0">
    <property type="entry name" value="FI24544P1-RELATED"/>
    <property type="match status" value="1"/>
</dbReference>
<gene>
    <name evidence="6" type="primary">rpl-22</name>
    <name evidence="6" type="ORF">SNAT2548_LOCUS34947</name>
</gene>
<dbReference type="GO" id="GO:1990904">
    <property type="term" value="C:ribonucleoprotein complex"/>
    <property type="evidence" value="ECO:0007669"/>
    <property type="project" value="UniProtKB-KW"/>
</dbReference>
<organism evidence="6 7">
    <name type="scientific">Symbiodinium natans</name>
    <dbReference type="NCBI Taxonomy" id="878477"/>
    <lineage>
        <taxon>Eukaryota</taxon>
        <taxon>Sar</taxon>
        <taxon>Alveolata</taxon>
        <taxon>Dinophyceae</taxon>
        <taxon>Suessiales</taxon>
        <taxon>Symbiodiniaceae</taxon>
        <taxon>Symbiodinium</taxon>
    </lineage>
</organism>
<keyword evidence="3" id="KW-0687">Ribonucleoprotein</keyword>
<evidence type="ECO:0000256" key="4">
    <source>
        <dbReference type="ARBA" id="ARBA00040613"/>
    </source>
</evidence>
<evidence type="ECO:0000256" key="3">
    <source>
        <dbReference type="ARBA" id="ARBA00023274"/>
    </source>
</evidence>
<dbReference type="AlphaFoldDB" id="A0A812VE53"/>
<evidence type="ECO:0000313" key="7">
    <source>
        <dbReference type="Proteomes" id="UP000604046"/>
    </source>
</evidence>
<dbReference type="Gene3D" id="3.30.1360.210">
    <property type="match status" value="2"/>
</dbReference>
<dbReference type="Proteomes" id="UP000604046">
    <property type="component" value="Unassembled WGS sequence"/>
</dbReference>
<dbReference type="Pfam" id="PF01776">
    <property type="entry name" value="Ribosomal_L22e"/>
    <property type="match status" value="1"/>
</dbReference>
<dbReference type="OrthoDB" id="10259820at2759"/>
<dbReference type="InterPro" id="IPR038526">
    <property type="entry name" value="Ribosomal_eL22_sf"/>
</dbReference>
<accession>A0A812VE53</accession>
<reference evidence="6" key="1">
    <citation type="submission" date="2021-02" db="EMBL/GenBank/DDBJ databases">
        <authorList>
            <person name="Dougan E. K."/>
            <person name="Rhodes N."/>
            <person name="Thang M."/>
            <person name="Chan C."/>
        </authorList>
    </citation>
    <scope>NUCLEOTIDE SEQUENCE</scope>
</reference>
<keyword evidence="2" id="KW-0689">Ribosomal protein</keyword>
<evidence type="ECO:0000256" key="2">
    <source>
        <dbReference type="ARBA" id="ARBA00022980"/>
    </source>
</evidence>
<dbReference type="FunFam" id="3.30.1360.210:FF:000001">
    <property type="entry name" value="60S ribosomal protein L22 1"/>
    <property type="match status" value="1"/>
</dbReference>
<dbReference type="GO" id="GO:0003735">
    <property type="term" value="F:structural constituent of ribosome"/>
    <property type="evidence" value="ECO:0007669"/>
    <property type="project" value="InterPro"/>
</dbReference>
<protein>
    <recommendedName>
        <fullName evidence="4">Large ribosomal subunit protein eL22</fullName>
    </recommendedName>
    <alternativeName>
        <fullName evidence="5">60S ribosomal protein L22</fullName>
    </alternativeName>
</protein>
<dbReference type="EMBL" id="CAJNDS010002838">
    <property type="protein sequence ID" value="CAE7614675.1"/>
    <property type="molecule type" value="Genomic_DNA"/>
</dbReference>